<keyword evidence="2" id="KW-0479">Metal-binding</keyword>
<gene>
    <name evidence="6" type="primary">chbG</name>
    <name evidence="6" type="ORF">PRVXT_000454</name>
</gene>
<evidence type="ECO:0000256" key="1">
    <source>
        <dbReference type="ARBA" id="ARBA00001946"/>
    </source>
</evidence>
<dbReference type="EMBL" id="CP158367">
    <property type="protein sequence ID" value="XBX75336.1"/>
    <property type="molecule type" value="Genomic_DNA"/>
</dbReference>
<protein>
    <submittedName>
        <fullName evidence="6">Chitin disaccharide deacetylase</fullName>
        <ecNumber evidence="6">3.5.1.105</ecNumber>
    </submittedName>
</protein>
<dbReference type="InterPro" id="IPR006879">
    <property type="entry name" value="YdjC-like"/>
</dbReference>
<comment type="cofactor">
    <cofactor evidence="1">
        <name>Mg(2+)</name>
        <dbReference type="ChEBI" id="CHEBI:18420"/>
    </cofactor>
</comment>
<sequence length="249" mass="28143">MKKLIINADDLGLTEGCNRGIIECIKTGVVTSTTLMVNMPQAANAIKMALNNNINELGLHLTLTSGSPILPPEKVPTLVDSRGKFYRSIDRLLKVMDIEDVKKELEAQTAFYINYGLKLSHIDSHHHVHTHEVIKQIVAQIALKNRVPVRQTNEEMKNWLRGLGVATTDTCIMDFYGEDISVEKLKEHILSAKNGIIEVMSHPGYVDCNLKKISSYNLQREQELSILKDNQFMEWLSENKIELVSFTDI</sequence>
<dbReference type="CDD" id="cd10803">
    <property type="entry name" value="YdjC_EF3048_like"/>
    <property type="match status" value="1"/>
</dbReference>
<dbReference type="Gene3D" id="3.20.20.370">
    <property type="entry name" value="Glycoside hydrolase/deacetylase"/>
    <property type="match status" value="1"/>
</dbReference>
<dbReference type="SUPFAM" id="SSF88713">
    <property type="entry name" value="Glycoside hydrolase/deacetylase"/>
    <property type="match status" value="1"/>
</dbReference>
<evidence type="ECO:0000313" key="6">
    <source>
        <dbReference type="EMBL" id="XBX75336.1"/>
    </source>
</evidence>
<keyword evidence="4" id="KW-0460">Magnesium</keyword>
<dbReference type="NCBIfam" id="NF002559">
    <property type="entry name" value="PRK02134.1"/>
    <property type="match status" value="1"/>
</dbReference>
<keyword evidence="5" id="KW-0119">Carbohydrate metabolism</keyword>
<evidence type="ECO:0000256" key="4">
    <source>
        <dbReference type="ARBA" id="ARBA00022842"/>
    </source>
</evidence>
<dbReference type="PANTHER" id="PTHR31609:SF1">
    <property type="entry name" value="CARBOHYDRATE DEACETYLASE"/>
    <property type="match status" value="1"/>
</dbReference>
<reference evidence="6" key="2">
    <citation type="submission" date="2024-06" db="EMBL/GenBank/DDBJ databases">
        <authorList>
            <person name="Petrova K.O."/>
            <person name="Toshchakov S.V."/>
            <person name="Boltjanskaja Y.V."/>
            <person name="Kevbrin V."/>
        </authorList>
    </citation>
    <scope>NUCLEOTIDE SEQUENCE</scope>
    <source>
        <strain evidence="6">Z-910T</strain>
    </source>
</reference>
<dbReference type="AlphaFoldDB" id="A0AAU7VN27"/>
<proteinExistence type="predicted"/>
<accession>A0AAU7VN27</accession>
<dbReference type="EC" id="3.5.1.105" evidence="6"/>
<evidence type="ECO:0000256" key="5">
    <source>
        <dbReference type="ARBA" id="ARBA00023277"/>
    </source>
</evidence>
<dbReference type="Pfam" id="PF04794">
    <property type="entry name" value="YdjC"/>
    <property type="match status" value="1"/>
</dbReference>
<reference evidence="6" key="1">
    <citation type="journal article" date="2013" name="Extremophiles">
        <title>Proteinivorax tanatarense gen. nov., sp. nov., an anaerobic, haloalkaliphilic, proteolytic bacterium isolated from a decaying algal bloom, and proposal of Proteinivoraceae fam. nov.</title>
        <authorList>
            <person name="Kevbrin V."/>
            <person name="Boltyanskaya Y."/>
            <person name="Zhilina T."/>
            <person name="Kolganova T."/>
            <person name="Lavrentjeva E."/>
            <person name="Kuznetsov B."/>
        </authorList>
    </citation>
    <scope>NUCLEOTIDE SEQUENCE</scope>
    <source>
        <strain evidence="6">Z-910T</strain>
    </source>
</reference>
<dbReference type="GO" id="GO:0019213">
    <property type="term" value="F:deacetylase activity"/>
    <property type="evidence" value="ECO:0007669"/>
    <property type="project" value="TreeGrafter"/>
</dbReference>
<dbReference type="InterPro" id="IPR022948">
    <property type="entry name" value="COD_ChbG_bac"/>
</dbReference>
<name>A0AAU7VN27_9FIRM</name>
<dbReference type="GO" id="GO:0046872">
    <property type="term" value="F:metal ion binding"/>
    <property type="evidence" value="ECO:0007669"/>
    <property type="project" value="UniProtKB-KW"/>
</dbReference>
<dbReference type="PANTHER" id="PTHR31609">
    <property type="entry name" value="YDJC DEACETYLASE FAMILY MEMBER"/>
    <property type="match status" value="1"/>
</dbReference>
<evidence type="ECO:0000256" key="3">
    <source>
        <dbReference type="ARBA" id="ARBA00022801"/>
    </source>
</evidence>
<dbReference type="GO" id="GO:0000272">
    <property type="term" value="P:polysaccharide catabolic process"/>
    <property type="evidence" value="ECO:0007669"/>
    <property type="project" value="InterPro"/>
</dbReference>
<dbReference type="RefSeq" id="WP_350344081.1">
    <property type="nucleotide sequence ID" value="NZ_CP158367.1"/>
</dbReference>
<organism evidence="6">
    <name type="scientific">Proteinivorax tanatarense</name>
    <dbReference type="NCBI Taxonomy" id="1260629"/>
    <lineage>
        <taxon>Bacteria</taxon>
        <taxon>Bacillati</taxon>
        <taxon>Bacillota</taxon>
        <taxon>Clostridia</taxon>
        <taxon>Eubacteriales</taxon>
        <taxon>Proteinivoracaceae</taxon>
        <taxon>Proteinivorax</taxon>
    </lineage>
</organism>
<dbReference type="GO" id="GO:0036311">
    <property type="term" value="F:chitin disaccharide deacetylase activity"/>
    <property type="evidence" value="ECO:0007669"/>
    <property type="project" value="UniProtKB-EC"/>
</dbReference>
<evidence type="ECO:0000256" key="2">
    <source>
        <dbReference type="ARBA" id="ARBA00022723"/>
    </source>
</evidence>
<dbReference type="InterPro" id="IPR011330">
    <property type="entry name" value="Glyco_hydro/deAcase_b/a-brl"/>
</dbReference>
<keyword evidence="3 6" id="KW-0378">Hydrolase</keyword>